<dbReference type="OrthoDB" id="1022767at2"/>
<reference evidence="2 3" key="1">
    <citation type="submission" date="2013-06" db="EMBL/GenBank/DDBJ databases">
        <title>Draft genome sequence of Thauera terpenica.</title>
        <authorList>
            <person name="Liu B."/>
            <person name="Frostegard A.H."/>
            <person name="Shapleigh J.P."/>
        </authorList>
    </citation>
    <scope>NUCLEOTIDE SEQUENCE [LARGE SCALE GENOMIC DNA]</scope>
    <source>
        <strain evidence="2 3">58Eu</strain>
    </source>
</reference>
<dbReference type="GO" id="GO:0005524">
    <property type="term" value="F:ATP binding"/>
    <property type="evidence" value="ECO:0007669"/>
    <property type="project" value="InterPro"/>
</dbReference>
<dbReference type="eggNOG" id="COG0515">
    <property type="taxonomic scope" value="Bacteria"/>
</dbReference>
<protein>
    <recommendedName>
        <fullName evidence="1">Protein kinase domain-containing protein</fullName>
    </recommendedName>
</protein>
<evidence type="ECO:0000313" key="2">
    <source>
        <dbReference type="EMBL" id="EPZ14323.1"/>
    </source>
</evidence>
<dbReference type="InterPro" id="IPR000719">
    <property type="entry name" value="Prot_kinase_dom"/>
</dbReference>
<dbReference type="EMBL" id="ATJV01000088">
    <property type="protein sequence ID" value="EPZ14323.1"/>
    <property type="molecule type" value="Genomic_DNA"/>
</dbReference>
<comment type="caution">
    <text evidence="2">The sequence shown here is derived from an EMBL/GenBank/DDBJ whole genome shotgun (WGS) entry which is preliminary data.</text>
</comment>
<dbReference type="STRING" id="1348657.M622_18920"/>
<dbReference type="Proteomes" id="UP000015455">
    <property type="component" value="Unassembled WGS sequence"/>
</dbReference>
<gene>
    <name evidence="2" type="ORF">M622_18920</name>
</gene>
<dbReference type="GO" id="GO:0004672">
    <property type="term" value="F:protein kinase activity"/>
    <property type="evidence" value="ECO:0007669"/>
    <property type="project" value="InterPro"/>
</dbReference>
<organism evidence="2 3">
    <name type="scientific">Thauera terpenica 58Eu</name>
    <dbReference type="NCBI Taxonomy" id="1348657"/>
    <lineage>
        <taxon>Bacteria</taxon>
        <taxon>Pseudomonadati</taxon>
        <taxon>Pseudomonadota</taxon>
        <taxon>Betaproteobacteria</taxon>
        <taxon>Rhodocyclales</taxon>
        <taxon>Zoogloeaceae</taxon>
        <taxon>Thauera</taxon>
    </lineage>
</organism>
<evidence type="ECO:0000313" key="3">
    <source>
        <dbReference type="Proteomes" id="UP000015455"/>
    </source>
</evidence>
<dbReference type="RefSeq" id="WP_021250599.1">
    <property type="nucleotide sequence ID" value="NZ_ATJV01000088.1"/>
</dbReference>
<sequence>MTTNKDKNNKAARHGNRVVHDRQGTAYELTGKLAEGGQGVVCQTQFKNVLVKIGRHPANDPRTKAWFDHMQWVSRLPLEELRIARPQTLIVRPRLGYVMELMDGLVPLTSLLEESIAAMRDGRGLQGFIDSGGLAKRLRLLQGLCSTLAKLHGRGLAYGDLSPGNIFVSRSREHAEVWLIDCDNISLLSREGGQKIHTPGYGAPEIMRGESGINSLTDSWSVGVIAFELLALLHPLKGDFVNDGESDGETAALMGGVPWVDDLDDDSNRSSTGLSRDLVLTKELQELFQRCFGTGRIDAGARPTLAEWRAGFEAAAAMLMTCGDGDGCGSSFYYNRARKCPFCDRIQDESAHLLMSHYVYAPLSELEKAEFGDQSPWIATNQRMVFGRETVELRGSPVGSVMYAESVPVCSLTLDGAGLHLEPAPGRRVALQSQRTRETHVLDRKKRLNAAIRRGDYYMLHLSDSEGMHDAWRFKW</sequence>
<dbReference type="PATRIC" id="fig|1348657.5.peg.3197"/>
<keyword evidence="3" id="KW-1185">Reference proteome</keyword>
<proteinExistence type="predicted"/>
<evidence type="ECO:0000259" key="1">
    <source>
        <dbReference type="PROSITE" id="PS50011"/>
    </source>
</evidence>
<dbReference type="PANTHER" id="PTHR24347">
    <property type="entry name" value="SERINE/THREONINE-PROTEIN KINASE"/>
    <property type="match status" value="1"/>
</dbReference>
<dbReference type="Pfam" id="PF00069">
    <property type="entry name" value="Pkinase"/>
    <property type="match status" value="1"/>
</dbReference>
<dbReference type="SUPFAM" id="SSF56112">
    <property type="entry name" value="Protein kinase-like (PK-like)"/>
    <property type="match status" value="1"/>
</dbReference>
<name>T0AUK5_9RHOO</name>
<dbReference type="PROSITE" id="PS50011">
    <property type="entry name" value="PROTEIN_KINASE_DOM"/>
    <property type="match status" value="1"/>
</dbReference>
<dbReference type="AlphaFoldDB" id="T0AUK5"/>
<dbReference type="Gene3D" id="1.10.510.10">
    <property type="entry name" value="Transferase(Phosphotransferase) domain 1"/>
    <property type="match status" value="1"/>
</dbReference>
<feature type="domain" description="Protein kinase" evidence="1">
    <location>
        <begin position="27"/>
        <end position="319"/>
    </location>
</feature>
<dbReference type="InterPro" id="IPR011009">
    <property type="entry name" value="Kinase-like_dom_sf"/>
</dbReference>
<dbReference type="SMART" id="SM00220">
    <property type="entry name" value="S_TKc"/>
    <property type="match status" value="1"/>
</dbReference>
<accession>T0AUK5</accession>